<evidence type="ECO:0000313" key="1">
    <source>
        <dbReference type="EMBL" id="MPL95846.1"/>
    </source>
</evidence>
<accession>A0A644VX18</accession>
<dbReference type="Pfam" id="PF20181">
    <property type="entry name" value="DUF6544"/>
    <property type="match status" value="1"/>
</dbReference>
<reference evidence="1" key="1">
    <citation type="submission" date="2019-08" db="EMBL/GenBank/DDBJ databases">
        <authorList>
            <person name="Kucharzyk K."/>
            <person name="Murdoch R.W."/>
            <person name="Higgins S."/>
            <person name="Loffler F."/>
        </authorList>
    </citation>
    <scope>NUCLEOTIDE SEQUENCE</scope>
</reference>
<dbReference type="AlphaFoldDB" id="A0A644VX18"/>
<dbReference type="EMBL" id="VSSQ01000484">
    <property type="protein sequence ID" value="MPL95846.1"/>
    <property type="molecule type" value="Genomic_DNA"/>
</dbReference>
<comment type="caution">
    <text evidence="1">The sequence shown here is derived from an EMBL/GenBank/DDBJ whole genome shotgun (WGS) entry which is preliminary data.</text>
</comment>
<protein>
    <submittedName>
        <fullName evidence="1">Uncharacterized protein</fullName>
    </submittedName>
</protein>
<gene>
    <name evidence="1" type="ORF">SDC9_42019</name>
</gene>
<organism evidence="1">
    <name type="scientific">bioreactor metagenome</name>
    <dbReference type="NCBI Taxonomy" id="1076179"/>
    <lineage>
        <taxon>unclassified sequences</taxon>
        <taxon>metagenomes</taxon>
        <taxon>ecological metagenomes</taxon>
    </lineage>
</organism>
<dbReference type="InterPro" id="IPR046674">
    <property type="entry name" value="DUF6544"/>
</dbReference>
<sequence length="281" mass="31586">MKRKTKMTILILLSVVLVALIAFLLAPSKVQSRFTAIERTFLETVHPSDAVFTAEELQGYPQAVRNFYIQGGYIGKQKMSGLKAYFPDTPFSLGVGKPMVTIDYTQLNRADRPERYARISSRIYGLPFEGLDAFSEGKGSMEGYLAKFFRLFNQRGDYMDKASLVTYLAEAFFLPSVALSGAVTYEEIDELHVKATMKAYGMEVSGIFTFLENGEMVSFTTDDRMAASFDGRLEQIPWTAQCSDYTTVGGIRLPGRLKATWHYPEGDLLYFDGKDVEITLF</sequence>
<name>A0A644VX18_9ZZZZ</name>
<proteinExistence type="predicted"/>